<evidence type="ECO:0000313" key="7">
    <source>
        <dbReference type="Proteomes" id="UP000242886"/>
    </source>
</evidence>
<keyword evidence="2" id="KW-0805">Transcription regulation</keyword>
<proteinExistence type="inferred from homology"/>
<feature type="domain" description="HTH lysR-type" evidence="5">
    <location>
        <begin position="1"/>
        <end position="52"/>
    </location>
</feature>
<dbReference type="SUPFAM" id="SSF46785">
    <property type="entry name" value="Winged helix' DNA-binding domain"/>
    <property type="match status" value="1"/>
</dbReference>
<evidence type="ECO:0000256" key="3">
    <source>
        <dbReference type="ARBA" id="ARBA00023125"/>
    </source>
</evidence>
<dbReference type="Proteomes" id="UP000242886">
    <property type="component" value="Chromosome SDENCHOL"/>
</dbReference>
<dbReference type="AlphaFoldDB" id="A0A7Z7HRE4"/>
<evidence type="ECO:0000256" key="4">
    <source>
        <dbReference type="ARBA" id="ARBA00023163"/>
    </source>
</evidence>
<dbReference type="PROSITE" id="PS50931">
    <property type="entry name" value="HTH_LYSR"/>
    <property type="match status" value="1"/>
</dbReference>
<evidence type="ECO:0000259" key="5">
    <source>
        <dbReference type="PROSITE" id="PS50931"/>
    </source>
</evidence>
<dbReference type="InterPro" id="IPR036388">
    <property type="entry name" value="WH-like_DNA-bd_sf"/>
</dbReference>
<dbReference type="Pfam" id="PF03466">
    <property type="entry name" value="LysR_substrate"/>
    <property type="match status" value="1"/>
</dbReference>
<keyword evidence="4" id="KW-0804">Transcription</keyword>
<dbReference type="InterPro" id="IPR005119">
    <property type="entry name" value="LysR_subst-bd"/>
</dbReference>
<evidence type="ECO:0000256" key="1">
    <source>
        <dbReference type="ARBA" id="ARBA00009437"/>
    </source>
</evidence>
<dbReference type="PANTHER" id="PTHR30537:SF5">
    <property type="entry name" value="HTH-TYPE TRANSCRIPTIONAL ACTIVATOR TTDR-RELATED"/>
    <property type="match status" value="1"/>
</dbReference>
<keyword evidence="3" id="KW-0238">DNA-binding</keyword>
<dbReference type="Gene3D" id="3.40.190.290">
    <property type="match status" value="1"/>
</dbReference>
<dbReference type="InterPro" id="IPR000847">
    <property type="entry name" value="LysR_HTH_N"/>
</dbReference>
<keyword evidence="7" id="KW-1185">Reference proteome</keyword>
<dbReference type="PANTHER" id="PTHR30537">
    <property type="entry name" value="HTH-TYPE TRANSCRIPTIONAL REGULATOR"/>
    <property type="match status" value="1"/>
</dbReference>
<name>A0A7Z7HRE4_9PROT</name>
<dbReference type="EMBL" id="LT837803">
    <property type="protein sequence ID" value="SMB26524.1"/>
    <property type="molecule type" value="Genomic_DNA"/>
</dbReference>
<dbReference type="Pfam" id="PF00126">
    <property type="entry name" value="HTH_1"/>
    <property type="match status" value="1"/>
</dbReference>
<protein>
    <submittedName>
        <fullName evidence="6">Transcriptional regulator, LysR family</fullName>
    </submittedName>
</protein>
<dbReference type="Gene3D" id="1.10.10.10">
    <property type="entry name" value="Winged helix-like DNA-binding domain superfamily/Winged helix DNA-binding domain"/>
    <property type="match status" value="1"/>
</dbReference>
<dbReference type="PRINTS" id="PR00039">
    <property type="entry name" value="HTHLYSR"/>
</dbReference>
<evidence type="ECO:0000313" key="6">
    <source>
        <dbReference type="EMBL" id="SMB26524.1"/>
    </source>
</evidence>
<dbReference type="GO" id="GO:0003700">
    <property type="term" value="F:DNA-binding transcription factor activity"/>
    <property type="evidence" value="ECO:0007669"/>
    <property type="project" value="InterPro"/>
</dbReference>
<organism evidence="6 7">
    <name type="scientific">Sterolibacterium denitrificans</name>
    <dbReference type="NCBI Taxonomy" id="157592"/>
    <lineage>
        <taxon>Bacteria</taxon>
        <taxon>Pseudomonadati</taxon>
        <taxon>Pseudomonadota</taxon>
        <taxon>Betaproteobacteria</taxon>
        <taxon>Nitrosomonadales</taxon>
        <taxon>Sterolibacteriaceae</taxon>
        <taxon>Sterolibacterium</taxon>
    </lineage>
</organism>
<sequence length="322" mass="36360">MPFIQVARSGSFTAAANRLGVSTAAVSKSIARLENQLDTRLFNRTTRSIHLTAEGKLFFDHVDAGFARIDQAINLVEEARGGPVGLIRLSTMTYFGRHLLMPLVPTFLDTFPNVSLEISMNDIMPDLVSEGFDVRIIHGQPTETRYVYRHLYRLPLVLVASPEYLSRKGEPRHPDDLVHHDCITALRLSGERYSWNFTAETSDNATQQSASYVHYPNGRLVVSKQVDTVVDAALMGLGVTVTFVESVLEHLESGRLQVLLPDFLVDDDGRNDSEIFIQYPHREYLSLKVRVLIDFLIEHFYSYELRDYSPATLKQRYQPGAG</sequence>
<dbReference type="FunFam" id="1.10.10.10:FF:000001">
    <property type="entry name" value="LysR family transcriptional regulator"/>
    <property type="match status" value="1"/>
</dbReference>
<comment type="similarity">
    <text evidence="1">Belongs to the LysR transcriptional regulatory family.</text>
</comment>
<dbReference type="InterPro" id="IPR058163">
    <property type="entry name" value="LysR-type_TF_proteobact-type"/>
</dbReference>
<evidence type="ECO:0000256" key="2">
    <source>
        <dbReference type="ARBA" id="ARBA00023015"/>
    </source>
</evidence>
<accession>A0A7Z7HRE4</accession>
<dbReference type="SUPFAM" id="SSF53850">
    <property type="entry name" value="Periplasmic binding protein-like II"/>
    <property type="match status" value="1"/>
</dbReference>
<reference evidence="6" key="1">
    <citation type="submission" date="2017-03" db="EMBL/GenBank/DDBJ databases">
        <authorList>
            <consortium name="AG Boll"/>
        </authorList>
    </citation>
    <scope>NUCLEOTIDE SEQUENCE [LARGE SCALE GENOMIC DNA]</scope>
    <source>
        <strain evidence="6">Chol</strain>
    </source>
</reference>
<dbReference type="CDD" id="cd08422">
    <property type="entry name" value="PBP2_CrgA_like"/>
    <property type="match status" value="1"/>
</dbReference>
<dbReference type="InterPro" id="IPR036390">
    <property type="entry name" value="WH_DNA-bd_sf"/>
</dbReference>
<gene>
    <name evidence="6" type="ORF">SDENCHOL_20154</name>
</gene>
<dbReference type="GO" id="GO:0003677">
    <property type="term" value="F:DNA binding"/>
    <property type="evidence" value="ECO:0007669"/>
    <property type="project" value="UniProtKB-KW"/>
</dbReference>